<accession>A0AAV2DQE0</accession>
<dbReference type="Proteomes" id="UP001497516">
    <property type="component" value="Chromosome 3"/>
</dbReference>
<proteinExistence type="predicted"/>
<reference evidence="1 2" key="1">
    <citation type="submission" date="2024-04" db="EMBL/GenBank/DDBJ databases">
        <authorList>
            <person name="Fracassetti M."/>
        </authorList>
    </citation>
    <scope>NUCLEOTIDE SEQUENCE [LARGE SCALE GENOMIC DNA]</scope>
</reference>
<protein>
    <submittedName>
        <fullName evidence="1">Uncharacterized protein</fullName>
    </submittedName>
</protein>
<name>A0AAV2DQE0_9ROSI</name>
<keyword evidence="2" id="KW-1185">Reference proteome</keyword>
<sequence>MQSSEHSETRCKGKESLVVHVMRKDIHEILDGAQPSNPVGGRVSKELATTLINVVLDYAAVFVRVIFDADLVDRGGFVTA</sequence>
<organism evidence="1 2">
    <name type="scientific">Linum trigynum</name>
    <dbReference type="NCBI Taxonomy" id="586398"/>
    <lineage>
        <taxon>Eukaryota</taxon>
        <taxon>Viridiplantae</taxon>
        <taxon>Streptophyta</taxon>
        <taxon>Embryophyta</taxon>
        <taxon>Tracheophyta</taxon>
        <taxon>Spermatophyta</taxon>
        <taxon>Magnoliopsida</taxon>
        <taxon>eudicotyledons</taxon>
        <taxon>Gunneridae</taxon>
        <taxon>Pentapetalae</taxon>
        <taxon>rosids</taxon>
        <taxon>fabids</taxon>
        <taxon>Malpighiales</taxon>
        <taxon>Linaceae</taxon>
        <taxon>Linum</taxon>
    </lineage>
</organism>
<dbReference type="EMBL" id="OZ034816">
    <property type="protein sequence ID" value="CAL1375737.1"/>
    <property type="molecule type" value="Genomic_DNA"/>
</dbReference>
<evidence type="ECO:0000313" key="2">
    <source>
        <dbReference type="Proteomes" id="UP001497516"/>
    </source>
</evidence>
<dbReference type="AlphaFoldDB" id="A0AAV2DQE0"/>
<evidence type="ECO:0000313" key="1">
    <source>
        <dbReference type="EMBL" id="CAL1375737.1"/>
    </source>
</evidence>
<gene>
    <name evidence="1" type="ORF">LTRI10_LOCUS17517</name>
</gene>